<feature type="non-terminal residue" evidence="2">
    <location>
        <position position="1"/>
    </location>
</feature>
<evidence type="ECO:0000313" key="2">
    <source>
        <dbReference type="EMBL" id="ETL91374.1"/>
    </source>
</evidence>
<accession>W2L3G4</accession>
<dbReference type="AlphaFoldDB" id="W2L3G4"/>
<organism evidence="2">
    <name type="scientific">Phytophthora nicotianae</name>
    <name type="common">Potato buckeye rot agent</name>
    <name type="synonym">Phytophthora parasitica</name>
    <dbReference type="NCBI Taxonomy" id="4792"/>
    <lineage>
        <taxon>Eukaryota</taxon>
        <taxon>Sar</taxon>
        <taxon>Stramenopiles</taxon>
        <taxon>Oomycota</taxon>
        <taxon>Peronosporomycetes</taxon>
        <taxon>Peronosporales</taxon>
        <taxon>Peronosporaceae</taxon>
        <taxon>Phytophthora</taxon>
    </lineage>
</organism>
<reference evidence="2" key="1">
    <citation type="submission" date="2013-11" db="EMBL/GenBank/DDBJ databases">
        <title>The Genome Sequence of Phytophthora parasitica CHvinca01.</title>
        <authorList>
            <consortium name="The Broad Institute Genomics Platform"/>
            <person name="Russ C."/>
            <person name="Tyler B."/>
            <person name="Panabieres F."/>
            <person name="Shan W."/>
            <person name="Tripathy S."/>
            <person name="Grunwald N."/>
            <person name="Machado M."/>
            <person name="Johnson C.S."/>
            <person name="Arredondo F."/>
            <person name="Hong C."/>
            <person name="Coffey M."/>
            <person name="Young S.K."/>
            <person name="Zeng Q."/>
            <person name="Gargeya S."/>
            <person name="Fitzgerald M."/>
            <person name="Abouelleil A."/>
            <person name="Alvarado L."/>
            <person name="Chapman S.B."/>
            <person name="Gainer-Dewar J."/>
            <person name="Goldberg J."/>
            <person name="Griggs A."/>
            <person name="Gujja S."/>
            <person name="Hansen M."/>
            <person name="Howarth C."/>
            <person name="Imamovic A."/>
            <person name="Ireland A."/>
            <person name="Larimer J."/>
            <person name="McCowan C."/>
            <person name="Murphy C."/>
            <person name="Pearson M."/>
            <person name="Poon T.W."/>
            <person name="Priest M."/>
            <person name="Roberts A."/>
            <person name="Saif S."/>
            <person name="Shea T."/>
            <person name="Sykes S."/>
            <person name="Wortman J."/>
            <person name="Nusbaum C."/>
            <person name="Birren B."/>
        </authorList>
    </citation>
    <scope>NUCLEOTIDE SEQUENCE [LARGE SCALE GENOMIC DNA]</scope>
    <source>
        <strain evidence="2">CHvinca01</strain>
    </source>
</reference>
<dbReference type="Proteomes" id="UP000053236">
    <property type="component" value="Unassembled WGS sequence"/>
</dbReference>
<dbReference type="Proteomes" id="UP000054423">
    <property type="component" value="Unassembled WGS sequence"/>
</dbReference>
<sequence>ISGLGKIQHYMTFYLSINQTADREYIFILE</sequence>
<gene>
    <name evidence="1" type="ORF">L915_10238</name>
    <name evidence="2" type="ORF">L917_10074</name>
</gene>
<name>W2L3G4_PHYNI</name>
<dbReference type="EMBL" id="KI686695">
    <property type="protein sequence ID" value="ETK84840.1"/>
    <property type="molecule type" value="Genomic_DNA"/>
</dbReference>
<evidence type="ECO:0000313" key="1">
    <source>
        <dbReference type="EMBL" id="ETK84840.1"/>
    </source>
</evidence>
<proteinExistence type="predicted"/>
<dbReference type="EMBL" id="KI680096">
    <property type="protein sequence ID" value="ETL91374.1"/>
    <property type="molecule type" value="Genomic_DNA"/>
</dbReference>
<reference evidence="1" key="2">
    <citation type="submission" date="2013-11" db="EMBL/GenBank/DDBJ databases">
        <title>The Genome Sequence of Phytophthora parasitica CJ02B3.</title>
        <authorList>
            <consortium name="The Broad Institute Genomics Platform"/>
            <person name="Russ C."/>
            <person name="Tyler B."/>
            <person name="Panabieres F."/>
            <person name="Shan W."/>
            <person name="Tripathy S."/>
            <person name="Grunwald N."/>
            <person name="Machado M."/>
            <person name="Johnson C.S."/>
            <person name="Arredondo F."/>
            <person name="Hong C."/>
            <person name="Coffey M."/>
            <person name="Young S.K."/>
            <person name="Zeng Q."/>
            <person name="Gargeya S."/>
            <person name="Fitzgerald M."/>
            <person name="Abouelleil A."/>
            <person name="Alvarado L."/>
            <person name="Chapman S.B."/>
            <person name="Gainer-Dewar J."/>
            <person name="Goldberg J."/>
            <person name="Griggs A."/>
            <person name="Gujja S."/>
            <person name="Hansen M."/>
            <person name="Howarth C."/>
            <person name="Imamovic A."/>
            <person name="Ireland A."/>
            <person name="Larimer J."/>
            <person name="McCowan C."/>
            <person name="Murphy C."/>
            <person name="Pearson M."/>
            <person name="Poon T.W."/>
            <person name="Priest M."/>
            <person name="Roberts A."/>
            <person name="Saif S."/>
            <person name="Shea T."/>
            <person name="Sykes S."/>
            <person name="Wortman J."/>
            <person name="Nusbaum C."/>
            <person name="Birren B."/>
        </authorList>
    </citation>
    <scope>NUCLEOTIDE SEQUENCE [LARGE SCALE GENOMIC DNA]</scope>
    <source>
        <strain evidence="1">CJ02B3</strain>
    </source>
</reference>
<protein>
    <submittedName>
        <fullName evidence="2">Uncharacterized protein</fullName>
    </submittedName>
</protein>